<dbReference type="EMBL" id="QRBI01000123">
    <property type="protein sequence ID" value="RMC05426.1"/>
    <property type="molecule type" value="Genomic_DNA"/>
</dbReference>
<dbReference type="OrthoDB" id="6764170at2759"/>
<gene>
    <name evidence="1" type="ORF">DUI87_18618</name>
</gene>
<sequence>MERAFTPLECLLPADTIHNYIFCISTHERELNHQYGLGTDLLESSFAEKDLGVLVNDKLTMSQQCPCGQESQWYCGVHQEECAQQVKGADPALLLSPGDAASGVVCPVLGSTVQEKHGTTCPVKDDQESVMSLRRRV</sequence>
<name>A0A3M0JWS4_HIRRU</name>
<organism evidence="1 2">
    <name type="scientific">Hirundo rustica rustica</name>
    <dbReference type="NCBI Taxonomy" id="333673"/>
    <lineage>
        <taxon>Eukaryota</taxon>
        <taxon>Metazoa</taxon>
        <taxon>Chordata</taxon>
        <taxon>Craniata</taxon>
        <taxon>Vertebrata</taxon>
        <taxon>Euteleostomi</taxon>
        <taxon>Archelosauria</taxon>
        <taxon>Archosauria</taxon>
        <taxon>Dinosauria</taxon>
        <taxon>Saurischia</taxon>
        <taxon>Theropoda</taxon>
        <taxon>Coelurosauria</taxon>
        <taxon>Aves</taxon>
        <taxon>Neognathae</taxon>
        <taxon>Neoaves</taxon>
        <taxon>Telluraves</taxon>
        <taxon>Australaves</taxon>
        <taxon>Passeriformes</taxon>
        <taxon>Sylvioidea</taxon>
        <taxon>Hirundinidae</taxon>
        <taxon>Hirundo</taxon>
    </lineage>
</organism>
<comment type="caution">
    <text evidence="1">The sequence shown here is derived from an EMBL/GenBank/DDBJ whole genome shotgun (WGS) entry which is preliminary data.</text>
</comment>
<accession>A0A3M0JWS4</accession>
<reference evidence="1 2" key="1">
    <citation type="submission" date="2018-07" db="EMBL/GenBank/DDBJ databases">
        <title>A high quality draft genome assembly of the barn swallow (H. rustica rustica).</title>
        <authorList>
            <person name="Formenti G."/>
            <person name="Chiara M."/>
            <person name="Poveda L."/>
            <person name="Francoijs K.-J."/>
            <person name="Bonisoli-Alquati A."/>
            <person name="Canova L."/>
            <person name="Gianfranceschi L."/>
            <person name="Horner D.S."/>
            <person name="Saino N."/>
        </authorList>
    </citation>
    <scope>NUCLEOTIDE SEQUENCE [LARGE SCALE GENOMIC DNA]</scope>
    <source>
        <strain evidence="1">Chelidonia</strain>
        <tissue evidence="1">Blood</tissue>
    </source>
</reference>
<evidence type="ECO:0000313" key="1">
    <source>
        <dbReference type="EMBL" id="RMC05426.1"/>
    </source>
</evidence>
<proteinExistence type="predicted"/>
<evidence type="ECO:0000313" key="2">
    <source>
        <dbReference type="Proteomes" id="UP000269221"/>
    </source>
</evidence>
<dbReference type="Proteomes" id="UP000269221">
    <property type="component" value="Unassembled WGS sequence"/>
</dbReference>
<dbReference type="AlphaFoldDB" id="A0A3M0JWS4"/>
<keyword evidence="2" id="KW-1185">Reference proteome</keyword>
<protein>
    <submittedName>
        <fullName evidence="1">Uncharacterized protein</fullName>
    </submittedName>
</protein>